<feature type="compositionally biased region" description="Low complexity" evidence="1">
    <location>
        <begin position="316"/>
        <end position="329"/>
    </location>
</feature>
<dbReference type="InterPro" id="IPR009060">
    <property type="entry name" value="UBA-like_sf"/>
</dbReference>
<accession>A0A8H6RI00</accession>
<evidence type="ECO:0000256" key="1">
    <source>
        <dbReference type="SAM" id="MobiDB-lite"/>
    </source>
</evidence>
<keyword evidence="4" id="KW-1185">Reference proteome</keyword>
<comment type="caution">
    <text evidence="3">The sequence shown here is derived from an EMBL/GenBank/DDBJ whole genome shotgun (WGS) entry which is preliminary data.</text>
</comment>
<gene>
    <name evidence="3" type="ORF">HII31_07281</name>
</gene>
<feature type="region of interest" description="Disordered" evidence="1">
    <location>
        <begin position="435"/>
        <end position="545"/>
    </location>
</feature>
<feature type="compositionally biased region" description="Polar residues" evidence="1">
    <location>
        <begin position="439"/>
        <end position="476"/>
    </location>
</feature>
<dbReference type="Gene3D" id="1.10.8.10">
    <property type="entry name" value="DNA helicase RuvA subunit, C-terminal domain"/>
    <property type="match status" value="1"/>
</dbReference>
<reference evidence="3" key="1">
    <citation type="submission" date="2020-04" db="EMBL/GenBank/DDBJ databases">
        <title>Draft genome resource of the tomato pathogen Pseudocercospora fuligena.</title>
        <authorList>
            <person name="Zaccaron A."/>
        </authorList>
    </citation>
    <scope>NUCLEOTIDE SEQUENCE</scope>
    <source>
        <strain evidence="3">PF001</strain>
    </source>
</reference>
<dbReference type="Pfam" id="PF00627">
    <property type="entry name" value="UBA"/>
    <property type="match status" value="1"/>
</dbReference>
<dbReference type="OrthoDB" id="5376710at2759"/>
<feature type="region of interest" description="Disordered" evidence="1">
    <location>
        <begin position="342"/>
        <end position="422"/>
    </location>
</feature>
<dbReference type="SUPFAM" id="SSF46934">
    <property type="entry name" value="UBA-like"/>
    <property type="match status" value="1"/>
</dbReference>
<sequence>MTEERFASIDSACGDYAEEPANQPANHFRRSISIFSRRGTETPEPTPTFITQAAMRIPCPRSRPMSERQKSWIGRRKSIGKKDGSSKKLSKGTVLHAVPHAKTIEMTALEEEMATSPNEEILSAISEHAPTLRALTGTDSQPSSPCLPPRPRSNSTTNLTQRTMSQRRRDTSSRIGVWIDGVVQWDQSALDDFLSPDAAEIEHTGFTPVRPVSSSGALNSRKPPLSVVIPPHAPVVNDRSVSTIVQPKPRRPVVSVAPPSIVSRYPTSTPTIVLDETMSTPSPPERPSAPSSSHKSHASISTTSSRVVTDEESVYSRRSSATSVSLCSTSEKKFRLSTSKLSMLSPESAGVFEETSSKRLSKKANLNKSLPPTPAPTPPVRAAPSPPPAASTRQYNSLRVPGSEKLQPTQPLRQSRSMSQLDQCDEEFMRSYVARRHAQSPTLSQAEQEVRAQLSTMEEQISDCTPPQSSDESASGTLKRRDSVRDVMQPPTRAPTIPKRSRKRDWRSSRQSARATMDFSTTDIPCRRRSESHAKSNQPPAVETENVALRKGYSVHHSKRSQDLLILPQLEVHESLQDMLADANVGEQNEDVSAGPSPIFEEGAAPAAVPSASAEEVLLGILSNLTSTDDLFNTAIINKGMYRVYKENEMFLLRTVMANQSPAAWELREWSPPERNEVASSKASSQLEHDPLSYMRCFRRDLGVIERLKRLIMEHCQSFIRRETTFALSTPTHPNAQRFNDSFWRIWCFCEIFGGKKGREEDITGQLDWLKGGLLANNQGFSATVNTNLDFEMSSVLLNAPDHFARANANGLAASQLFDMTEIWTCFTVLLQGYSGRVMQARDFGVFDNCDLVEGDIEAEEAMLEEWIAYLLTLGPSVVLDMALLASDTTPSGFAYAKQQGWTNWTPPVFNGSRSNFLKEPVARSYEEQVAAAKLRLQDPVEQEQKEMSRKRVASMAAEIRLRRQSSDYRRLPFIDMKNERAMSTASRQSTVSSSSRSTIRSSNNKTSSRTRRTSAPQTSSNSAKALWQAPRSISPIIEDRVESFNRMSLINYAQGQAEDTSEIAVQRIVAMGFPPNKAREALRQTDMGDGLRVDRAIEFLLRQN</sequence>
<dbReference type="AlphaFoldDB" id="A0A8H6RI00"/>
<feature type="compositionally biased region" description="Low complexity" evidence="1">
    <location>
        <begin position="288"/>
        <end position="305"/>
    </location>
</feature>
<feature type="region of interest" description="Disordered" evidence="1">
    <location>
        <begin position="587"/>
        <end position="606"/>
    </location>
</feature>
<feature type="domain" description="UBA" evidence="2">
    <location>
        <begin position="1058"/>
        <end position="1104"/>
    </location>
</feature>
<feature type="compositionally biased region" description="Low complexity" evidence="1">
    <location>
        <begin position="984"/>
        <end position="1021"/>
    </location>
</feature>
<feature type="region of interest" description="Disordered" evidence="1">
    <location>
        <begin position="135"/>
        <end position="171"/>
    </location>
</feature>
<dbReference type="InterPro" id="IPR015940">
    <property type="entry name" value="UBA"/>
</dbReference>
<feature type="compositionally biased region" description="Polar residues" evidence="1">
    <location>
        <begin position="406"/>
        <end position="422"/>
    </location>
</feature>
<evidence type="ECO:0000259" key="2">
    <source>
        <dbReference type="PROSITE" id="PS50030"/>
    </source>
</evidence>
<feature type="region of interest" description="Disordered" evidence="1">
    <location>
        <begin position="265"/>
        <end position="329"/>
    </location>
</feature>
<evidence type="ECO:0000313" key="4">
    <source>
        <dbReference type="Proteomes" id="UP000660729"/>
    </source>
</evidence>
<feature type="compositionally biased region" description="Basic and acidic residues" evidence="1">
    <location>
        <begin position="525"/>
        <end position="534"/>
    </location>
</feature>
<feature type="region of interest" description="Disordered" evidence="1">
    <location>
        <begin position="1"/>
        <end position="90"/>
    </location>
</feature>
<organism evidence="3 4">
    <name type="scientific">Pseudocercospora fuligena</name>
    <dbReference type="NCBI Taxonomy" id="685502"/>
    <lineage>
        <taxon>Eukaryota</taxon>
        <taxon>Fungi</taxon>
        <taxon>Dikarya</taxon>
        <taxon>Ascomycota</taxon>
        <taxon>Pezizomycotina</taxon>
        <taxon>Dothideomycetes</taxon>
        <taxon>Dothideomycetidae</taxon>
        <taxon>Mycosphaerellales</taxon>
        <taxon>Mycosphaerellaceae</taxon>
        <taxon>Pseudocercospora</taxon>
    </lineage>
</organism>
<feature type="region of interest" description="Disordered" evidence="1">
    <location>
        <begin position="980"/>
        <end position="1028"/>
    </location>
</feature>
<feature type="compositionally biased region" description="Pro residues" evidence="1">
    <location>
        <begin position="371"/>
        <end position="389"/>
    </location>
</feature>
<dbReference type="Proteomes" id="UP000660729">
    <property type="component" value="Unassembled WGS sequence"/>
</dbReference>
<proteinExistence type="predicted"/>
<evidence type="ECO:0000313" key="3">
    <source>
        <dbReference type="EMBL" id="KAF7191258.1"/>
    </source>
</evidence>
<protein>
    <recommendedName>
        <fullName evidence="2">UBA domain-containing protein</fullName>
    </recommendedName>
</protein>
<dbReference type="PROSITE" id="PS50030">
    <property type="entry name" value="UBA"/>
    <property type="match status" value="1"/>
</dbReference>
<name>A0A8H6RI00_9PEZI</name>
<dbReference type="EMBL" id="JABCIY010000158">
    <property type="protein sequence ID" value="KAF7191258.1"/>
    <property type="molecule type" value="Genomic_DNA"/>
</dbReference>